<sequence length="434" mass="49509">MAFNCCCDWSSKLPDELTVEILCRLPEKPLIQFKSVSKAWYLLISDVCVPRISSSAPLSGFLFRLIPLLPFSDFLMEYVPSDCRRTLLDRGRFVESYSKLLPFQPTARDVLDCCNGLLLILHRSSVPPSVPSQYYVCNPATKQCVAIPVNPNHLDPTYAVLAFNPVESPPNNTNNNNYKIVRLASSASTASVTHPPELDVFSSVTGKWVNHPVPLQPEPELYGFKWLYKSVYLDGVLYMLSYSRYLLCFDLNADNLNPRAVKLPNKGKALGVGFIGMSKDCFYYSNHVENAILVWSLDHDRSLDHDHHWILKHSICIDDLVRFHHGRILDRYRLSPLLVPCALHPTSEVIFIAIPRLIFSYNLKTNQFNVFYILQENRNLIDDGCFFFPYSRCLVVLNDFTQMNDMPRNKGLEENIIVSLIRGVEHSIAFPAIQ</sequence>
<organism evidence="2 3">
    <name type="scientific">Camellia sinensis</name>
    <name type="common">Tea plant</name>
    <name type="synonym">Thea sinensis</name>
    <dbReference type="NCBI Taxonomy" id="4442"/>
    <lineage>
        <taxon>Eukaryota</taxon>
        <taxon>Viridiplantae</taxon>
        <taxon>Streptophyta</taxon>
        <taxon>Embryophyta</taxon>
        <taxon>Tracheophyta</taxon>
        <taxon>Spermatophyta</taxon>
        <taxon>Magnoliopsida</taxon>
        <taxon>eudicotyledons</taxon>
        <taxon>Gunneridae</taxon>
        <taxon>Pentapetalae</taxon>
        <taxon>asterids</taxon>
        <taxon>Ericales</taxon>
        <taxon>Theaceae</taxon>
        <taxon>Camellia</taxon>
    </lineage>
</organism>
<name>A0A7J7H6H6_CAMSI</name>
<dbReference type="InterPro" id="IPR056592">
    <property type="entry name" value="Beta-prop_At3g26010-like"/>
</dbReference>
<dbReference type="InterPro" id="IPR055290">
    <property type="entry name" value="At3g26010-like"/>
</dbReference>
<evidence type="ECO:0000313" key="3">
    <source>
        <dbReference type="Proteomes" id="UP000593564"/>
    </source>
</evidence>
<reference evidence="3" key="1">
    <citation type="journal article" date="2020" name="Nat. Commun.">
        <title>Genome assembly of wild tea tree DASZ reveals pedigree and selection history of tea varieties.</title>
        <authorList>
            <person name="Zhang W."/>
            <person name="Zhang Y."/>
            <person name="Qiu H."/>
            <person name="Guo Y."/>
            <person name="Wan H."/>
            <person name="Zhang X."/>
            <person name="Scossa F."/>
            <person name="Alseekh S."/>
            <person name="Zhang Q."/>
            <person name="Wang P."/>
            <person name="Xu L."/>
            <person name="Schmidt M.H."/>
            <person name="Jia X."/>
            <person name="Li D."/>
            <person name="Zhu A."/>
            <person name="Guo F."/>
            <person name="Chen W."/>
            <person name="Ni D."/>
            <person name="Usadel B."/>
            <person name="Fernie A.R."/>
            <person name="Wen W."/>
        </authorList>
    </citation>
    <scope>NUCLEOTIDE SEQUENCE [LARGE SCALE GENOMIC DNA]</scope>
    <source>
        <strain evidence="3">cv. G240</strain>
    </source>
</reference>
<dbReference type="SMART" id="SM00256">
    <property type="entry name" value="FBOX"/>
    <property type="match status" value="1"/>
</dbReference>
<protein>
    <recommendedName>
        <fullName evidence="1">F-box domain-containing protein</fullName>
    </recommendedName>
</protein>
<feature type="domain" description="F-box" evidence="1">
    <location>
        <begin position="13"/>
        <end position="53"/>
    </location>
</feature>
<dbReference type="Gene3D" id="1.20.1280.50">
    <property type="match status" value="1"/>
</dbReference>
<dbReference type="SUPFAM" id="SSF81383">
    <property type="entry name" value="F-box domain"/>
    <property type="match status" value="1"/>
</dbReference>
<comment type="caution">
    <text evidence="2">The sequence shown here is derived from an EMBL/GenBank/DDBJ whole genome shotgun (WGS) entry which is preliminary data.</text>
</comment>
<dbReference type="AlphaFoldDB" id="A0A7J7H6H6"/>
<dbReference type="NCBIfam" id="TIGR01640">
    <property type="entry name" value="F_box_assoc_1"/>
    <property type="match status" value="1"/>
</dbReference>
<proteinExistence type="predicted"/>
<dbReference type="PANTHER" id="PTHR35546">
    <property type="entry name" value="F-BOX PROTEIN INTERACTION DOMAIN PROTEIN-RELATED"/>
    <property type="match status" value="1"/>
</dbReference>
<accession>A0A7J7H6H6</accession>
<dbReference type="Proteomes" id="UP000593564">
    <property type="component" value="Unassembled WGS sequence"/>
</dbReference>
<keyword evidence="3" id="KW-1185">Reference proteome</keyword>
<evidence type="ECO:0000259" key="1">
    <source>
        <dbReference type="SMART" id="SM00256"/>
    </source>
</evidence>
<dbReference type="InterPro" id="IPR017451">
    <property type="entry name" value="F-box-assoc_interact_dom"/>
</dbReference>
<dbReference type="InterPro" id="IPR036047">
    <property type="entry name" value="F-box-like_dom_sf"/>
</dbReference>
<dbReference type="InterPro" id="IPR001810">
    <property type="entry name" value="F-box_dom"/>
</dbReference>
<evidence type="ECO:0000313" key="2">
    <source>
        <dbReference type="EMBL" id="KAF5948580.1"/>
    </source>
</evidence>
<dbReference type="Pfam" id="PF00646">
    <property type="entry name" value="F-box"/>
    <property type="match status" value="1"/>
</dbReference>
<reference evidence="2 3" key="2">
    <citation type="submission" date="2020-07" db="EMBL/GenBank/DDBJ databases">
        <title>Genome assembly of wild tea tree DASZ reveals pedigree and selection history of tea varieties.</title>
        <authorList>
            <person name="Zhang W."/>
        </authorList>
    </citation>
    <scope>NUCLEOTIDE SEQUENCE [LARGE SCALE GENOMIC DNA]</scope>
    <source>
        <strain evidence="3">cv. G240</strain>
        <tissue evidence="2">Leaf</tissue>
    </source>
</reference>
<gene>
    <name evidence="2" type="ORF">HYC85_014537</name>
</gene>
<dbReference type="PANTHER" id="PTHR35546:SF121">
    <property type="entry name" value="F-BOX PROTEIN"/>
    <property type="match status" value="1"/>
</dbReference>
<dbReference type="EMBL" id="JACBKZ010000006">
    <property type="protein sequence ID" value="KAF5948580.1"/>
    <property type="molecule type" value="Genomic_DNA"/>
</dbReference>
<dbReference type="Pfam" id="PF24750">
    <property type="entry name" value="b-prop_At3g26010-like"/>
    <property type="match status" value="1"/>
</dbReference>